<dbReference type="GO" id="GO:0008009">
    <property type="term" value="F:chemokine activity"/>
    <property type="evidence" value="ECO:0007669"/>
    <property type="project" value="InterPro"/>
</dbReference>
<dbReference type="InterPro" id="IPR001811">
    <property type="entry name" value="Chemokine_IL8-like_dom"/>
</dbReference>
<dbReference type="GO" id="GO:0005615">
    <property type="term" value="C:extracellular space"/>
    <property type="evidence" value="ECO:0007669"/>
    <property type="project" value="UniProtKB-KW"/>
</dbReference>
<dbReference type="Pfam" id="PF00048">
    <property type="entry name" value="IL8"/>
    <property type="match status" value="1"/>
</dbReference>
<evidence type="ECO:0000256" key="4">
    <source>
        <dbReference type="ARBA" id="ARBA00022729"/>
    </source>
</evidence>
<keyword evidence="8" id="KW-1185">Reference proteome</keyword>
<dbReference type="CDD" id="cd00272">
    <property type="entry name" value="Chemokine_CC"/>
    <property type="match status" value="1"/>
</dbReference>
<organism evidence="7 8">
    <name type="scientific">Takifugu flavidus</name>
    <name type="common">sansaifugu</name>
    <dbReference type="NCBI Taxonomy" id="433684"/>
    <lineage>
        <taxon>Eukaryota</taxon>
        <taxon>Metazoa</taxon>
        <taxon>Chordata</taxon>
        <taxon>Craniata</taxon>
        <taxon>Vertebrata</taxon>
        <taxon>Euteleostomi</taxon>
        <taxon>Actinopterygii</taxon>
        <taxon>Neopterygii</taxon>
        <taxon>Teleostei</taxon>
        <taxon>Neoteleostei</taxon>
        <taxon>Acanthomorphata</taxon>
        <taxon>Eupercaria</taxon>
        <taxon>Tetraodontiformes</taxon>
        <taxon>Tetradontoidea</taxon>
        <taxon>Tetraodontidae</taxon>
        <taxon>Takifugu</taxon>
    </lineage>
</organism>
<gene>
    <name evidence="7" type="ORF">D4764_13G0007890</name>
</gene>
<name>A0A5C6PD27_9TELE</name>
<keyword evidence="2" id="KW-0202">Cytokine</keyword>
<reference evidence="7 8" key="1">
    <citation type="submission" date="2019-04" db="EMBL/GenBank/DDBJ databases">
        <title>Chromosome genome assembly for Takifugu flavidus.</title>
        <authorList>
            <person name="Xiao S."/>
        </authorList>
    </citation>
    <scope>NUCLEOTIDE SEQUENCE [LARGE SCALE GENOMIC DNA]</scope>
    <source>
        <strain evidence="7">HTHZ2018</strain>
        <tissue evidence="7">Muscle</tissue>
    </source>
</reference>
<evidence type="ECO:0000256" key="3">
    <source>
        <dbReference type="ARBA" id="ARBA00022525"/>
    </source>
</evidence>
<keyword evidence="3" id="KW-0964">Secreted</keyword>
<evidence type="ECO:0000259" key="6">
    <source>
        <dbReference type="SMART" id="SM00199"/>
    </source>
</evidence>
<feature type="signal peptide" evidence="5">
    <location>
        <begin position="1"/>
        <end position="23"/>
    </location>
</feature>
<feature type="chain" id="PRO_5023047540" description="Chemokine interleukin-8-like domain-containing protein" evidence="5">
    <location>
        <begin position="24"/>
        <end position="100"/>
    </location>
</feature>
<evidence type="ECO:0000256" key="5">
    <source>
        <dbReference type="SAM" id="SignalP"/>
    </source>
</evidence>
<keyword evidence="4 5" id="KW-0732">Signal</keyword>
<proteinExistence type="predicted"/>
<comment type="caution">
    <text evidence="7">The sequence shown here is derived from an EMBL/GenBank/DDBJ whole genome shotgun (WGS) entry which is preliminary data.</text>
</comment>
<protein>
    <recommendedName>
        <fullName evidence="6">Chemokine interleukin-8-like domain-containing protein</fullName>
    </recommendedName>
</protein>
<evidence type="ECO:0000256" key="1">
    <source>
        <dbReference type="ARBA" id="ARBA00004613"/>
    </source>
</evidence>
<accession>A0A5C6PD27</accession>
<dbReference type="EMBL" id="RHFK02000005">
    <property type="protein sequence ID" value="TWW76127.1"/>
    <property type="molecule type" value="Genomic_DNA"/>
</dbReference>
<dbReference type="PANTHER" id="PTHR12015:SF183">
    <property type="entry name" value="C-C MOTIF CHEMOKINE 3"/>
    <property type="match status" value="1"/>
</dbReference>
<dbReference type="Gene3D" id="2.40.50.40">
    <property type="match status" value="1"/>
</dbReference>
<dbReference type="AlphaFoldDB" id="A0A5C6PD27"/>
<evidence type="ECO:0000313" key="7">
    <source>
        <dbReference type="EMBL" id="TWW76127.1"/>
    </source>
</evidence>
<dbReference type="SMART" id="SM00199">
    <property type="entry name" value="SCY"/>
    <property type="match status" value="1"/>
</dbReference>
<dbReference type="Proteomes" id="UP000324091">
    <property type="component" value="Chromosome 13"/>
</dbReference>
<comment type="subcellular location">
    <subcellularLocation>
        <location evidence="1">Secreted</location>
    </subcellularLocation>
</comment>
<dbReference type="InterPro" id="IPR039809">
    <property type="entry name" value="Chemokine_b/g/d"/>
</dbReference>
<dbReference type="SUPFAM" id="SSF54117">
    <property type="entry name" value="Interleukin 8-like chemokines"/>
    <property type="match status" value="1"/>
</dbReference>
<dbReference type="PANTHER" id="PTHR12015">
    <property type="entry name" value="SMALL INDUCIBLE CYTOKINE A"/>
    <property type="match status" value="1"/>
</dbReference>
<dbReference type="GO" id="GO:0006955">
    <property type="term" value="P:immune response"/>
    <property type="evidence" value="ECO:0007669"/>
    <property type="project" value="InterPro"/>
</dbReference>
<dbReference type="InterPro" id="IPR036048">
    <property type="entry name" value="Interleukin_8-like_sf"/>
</dbReference>
<feature type="domain" description="Chemokine interleukin-8-like" evidence="6">
    <location>
        <begin position="29"/>
        <end position="87"/>
    </location>
</feature>
<evidence type="ECO:0000256" key="2">
    <source>
        <dbReference type="ARBA" id="ARBA00022514"/>
    </source>
</evidence>
<sequence>MAAPRLALAGFVLLLAVITVTEGLRGFGPRRCCTRFNKRQVQQDKVLSYTRTSQRCATPGVFLKTVGGNTLCARSSVDWVKDLIRHLDAKSAHIGETSNL</sequence>
<evidence type="ECO:0000313" key="8">
    <source>
        <dbReference type="Proteomes" id="UP000324091"/>
    </source>
</evidence>